<keyword evidence="5" id="KW-1185">Reference proteome</keyword>
<evidence type="ECO:0000313" key="4">
    <source>
        <dbReference type="EMBL" id="BAN02706.1"/>
    </source>
</evidence>
<dbReference type="Pfam" id="PF00990">
    <property type="entry name" value="GGDEF"/>
    <property type="match status" value="1"/>
</dbReference>
<dbReference type="EMBL" id="AP012057">
    <property type="protein sequence ID" value="BAN02706.1"/>
    <property type="molecule type" value="Genomic_DNA"/>
</dbReference>
<organism evidence="4 5">
    <name type="scientific">Ilumatobacter coccineus (strain NBRC 103263 / KCTC 29153 / YM16-304)</name>
    <dbReference type="NCBI Taxonomy" id="1313172"/>
    <lineage>
        <taxon>Bacteria</taxon>
        <taxon>Bacillati</taxon>
        <taxon>Actinomycetota</taxon>
        <taxon>Acidimicrobiia</taxon>
        <taxon>Acidimicrobiales</taxon>
        <taxon>Ilumatobacteraceae</taxon>
        <taxon>Ilumatobacter</taxon>
    </lineage>
</organism>
<feature type="transmembrane region" description="Helical" evidence="1">
    <location>
        <begin position="68"/>
        <end position="89"/>
    </location>
</feature>
<dbReference type="KEGG" id="aym:YM304_23920"/>
<dbReference type="CDD" id="cd01949">
    <property type="entry name" value="GGDEF"/>
    <property type="match status" value="1"/>
</dbReference>
<dbReference type="Pfam" id="PF00563">
    <property type="entry name" value="EAL"/>
    <property type="match status" value="1"/>
</dbReference>
<feature type="transmembrane region" description="Helical" evidence="1">
    <location>
        <begin position="42"/>
        <end position="61"/>
    </location>
</feature>
<feature type="transmembrane region" description="Helical" evidence="1">
    <location>
        <begin position="263"/>
        <end position="285"/>
    </location>
</feature>
<dbReference type="OrthoDB" id="3274397at2"/>
<dbReference type="RefSeq" id="WP_015441953.1">
    <property type="nucleotide sequence ID" value="NC_020520.1"/>
</dbReference>
<dbReference type="SMART" id="SM00267">
    <property type="entry name" value="GGDEF"/>
    <property type="match status" value="1"/>
</dbReference>
<dbReference type="InterPro" id="IPR035919">
    <property type="entry name" value="EAL_sf"/>
</dbReference>
<evidence type="ECO:0000313" key="5">
    <source>
        <dbReference type="Proteomes" id="UP000011863"/>
    </source>
</evidence>
<feature type="transmembrane region" description="Helical" evidence="1">
    <location>
        <begin position="218"/>
        <end position="242"/>
    </location>
</feature>
<proteinExistence type="predicted"/>
<dbReference type="SUPFAM" id="SSF55073">
    <property type="entry name" value="Nucleotide cyclase"/>
    <property type="match status" value="1"/>
</dbReference>
<feature type="transmembrane region" description="Helical" evidence="1">
    <location>
        <begin position="192"/>
        <end position="212"/>
    </location>
</feature>
<evidence type="ECO:0000256" key="1">
    <source>
        <dbReference type="SAM" id="Phobius"/>
    </source>
</evidence>
<feature type="domain" description="EAL" evidence="2">
    <location>
        <begin position="500"/>
        <end position="756"/>
    </location>
</feature>
<reference evidence="4 5" key="1">
    <citation type="journal article" date="2013" name="Int. J. Syst. Evol. Microbiol.">
        <title>Ilumatobacter nonamiense sp. nov. and Ilumatobacter coccineum sp. nov., isolated from seashore sand.</title>
        <authorList>
            <person name="Matsumoto A."/>
            <person name="Kasai H."/>
            <person name="Matsuo Y."/>
            <person name="Shizuri Y."/>
            <person name="Ichikawa N."/>
            <person name="Fujita N."/>
            <person name="Omura S."/>
            <person name="Takahashi Y."/>
        </authorList>
    </citation>
    <scope>NUCLEOTIDE SEQUENCE [LARGE SCALE GENOMIC DNA]</scope>
    <source>
        <strain evidence="5">NBRC 103263 / KCTC 29153 / YM16-304</strain>
    </source>
</reference>
<gene>
    <name evidence="4" type="ORF">YM304_23920</name>
</gene>
<dbReference type="InterPro" id="IPR043128">
    <property type="entry name" value="Rev_trsase/Diguanyl_cyclase"/>
</dbReference>
<protein>
    <recommendedName>
        <fullName evidence="6">EAL domain-containing protein</fullName>
    </recommendedName>
</protein>
<dbReference type="Gene3D" id="3.20.20.450">
    <property type="entry name" value="EAL domain"/>
    <property type="match status" value="1"/>
</dbReference>
<feature type="transmembrane region" description="Helical" evidence="1">
    <location>
        <begin position="129"/>
        <end position="147"/>
    </location>
</feature>
<dbReference type="InterPro" id="IPR029787">
    <property type="entry name" value="Nucleotide_cyclase"/>
</dbReference>
<feature type="transmembrane region" description="Helical" evidence="1">
    <location>
        <begin position="14"/>
        <end position="36"/>
    </location>
</feature>
<keyword evidence="1" id="KW-1133">Transmembrane helix</keyword>
<keyword evidence="1" id="KW-0472">Membrane</keyword>
<dbReference type="PANTHER" id="PTHR44757">
    <property type="entry name" value="DIGUANYLATE CYCLASE DGCP"/>
    <property type="match status" value="1"/>
</dbReference>
<dbReference type="PROSITE" id="PS50887">
    <property type="entry name" value="GGDEF"/>
    <property type="match status" value="1"/>
</dbReference>
<feature type="transmembrane region" description="Helical" evidence="1">
    <location>
        <begin position="95"/>
        <end position="117"/>
    </location>
</feature>
<keyword evidence="1" id="KW-0812">Transmembrane</keyword>
<dbReference type="Gene3D" id="3.30.70.270">
    <property type="match status" value="1"/>
</dbReference>
<evidence type="ECO:0000259" key="2">
    <source>
        <dbReference type="PROSITE" id="PS50883"/>
    </source>
</evidence>
<dbReference type="InterPro" id="IPR001633">
    <property type="entry name" value="EAL_dom"/>
</dbReference>
<dbReference type="CDD" id="cd01948">
    <property type="entry name" value="EAL"/>
    <property type="match status" value="1"/>
</dbReference>
<dbReference type="PROSITE" id="PS50883">
    <property type="entry name" value="EAL"/>
    <property type="match status" value="1"/>
</dbReference>
<name>A0A6C7EFF4_ILUCY</name>
<feature type="domain" description="GGDEF" evidence="3">
    <location>
        <begin position="356"/>
        <end position="491"/>
    </location>
</feature>
<dbReference type="AlphaFoldDB" id="A0A6C7EFF4"/>
<sequence length="776" mass="84290">MPPLSELNPSKRTLALLSWVYVAIGSLLAVFYLLGHDSVRDIATVLAMVLLLTASLVAWRVHEFSSRFIWALMAVGAIYTLGEVVAALVSPSSELAVLSIFDVAANAIIIVLLASVVRRRRGLLSTGDVFDGVIVALGAWLVAWVLFVQPFLDDPTHSNLGLIVNALYLPMSMPVLALVALLLFGSSKPGAATWWISLGFVANLGGDVMYALEETRGTGLWAYTTASVLYIFAFAFTAAGILHPSARELGEESTGTLRIKLPGRVFITVLALVVPVLMISVLPAASFTDQVVRSVSVLVLLALVGSRLFLSTRTTLHAQDSMLEMARTDVLTGLPNKGALLEQTKDIIDSVWKTETQPSLYLIDLDRFKNINDSLGHKAGDEVLQVVADRLSLAASSLGAIVARPSGDEFLVLDPTPTSSGLALAHAEVLQSVFDQPMTLDHGTIFVTASVGVAAMPQGRPLEAEELFRQADIAMYRAKDAGRNCLALYDQTMQERVSHRMKVETELHGALDRREFRLFHQPIVDSVSGRVSGFEALIRWQKADGTMVSPAEFVPIAEDTGIITSIGSWALLEALTQLRTWTADGVVPEHTTVSVNVSPRQLEDPHFTDVVEEALRRAGMPSHLLWLEVTESMMIENPELARTTLQRIRALGVRIALDDFGTGYSSLSLLQQFPLQRIKIDRTFVNGIIDSSNDRSLIRTIIGLGDSMGLDIVAEGVETVQQLKMLRELGCAKAQGFLISHPVPAEAMRSTIAALESLAEWPEFTQILGDSPLSGR</sequence>
<dbReference type="Proteomes" id="UP000011863">
    <property type="component" value="Chromosome"/>
</dbReference>
<dbReference type="InterPro" id="IPR052155">
    <property type="entry name" value="Biofilm_reg_signaling"/>
</dbReference>
<dbReference type="NCBIfam" id="TIGR00254">
    <property type="entry name" value="GGDEF"/>
    <property type="match status" value="1"/>
</dbReference>
<accession>A0A6C7EFF4</accession>
<evidence type="ECO:0000259" key="3">
    <source>
        <dbReference type="PROSITE" id="PS50887"/>
    </source>
</evidence>
<dbReference type="SMART" id="SM00052">
    <property type="entry name" value="EAL"/>
    <property type="match status" value="1"/>
</dbReference>
<dbReference type="SUPFAM" id="SSF141868">
    <property type="entry name" value="EAL domain-like"/>
    <property type="match status" value="1"/>
</dbReference>
<dbReference type="InterPro" id="IPR000160">
    <property type="entry name" value="GGDEF_dom"/>
</dbReference>
<feature type="transmembrane region" description="Helical" evidence="1">
    <location>
        <begin position="167"/>
        <end position="185"/>
    </location>
</feature>
<evidence type="ECO:0008006" key="6">
    <source>
        <dbReference type="Google" id="ProtNLM"/>
    </source>
</evidence>
<dbReference type="PANTHER" id="PTHR44757:SF2">
    <property type="entry name" value="BIOFILM ARCHITECTURE MAINTENANCE PROTEIN MBAA"/>
    <property type="match status" value="1"/>
</dbReference>